<sequence length="93" mass="10857">MSTSSTSTDQSQQQPQQQQSQHLEVIRTETATYSSPQINKFKEQDNVDDAEMFSDFDMNSAKYRGHHYRDPSNIAALQELEDWSEFDQQHNDQ</sequence>
<comment type="caution">
    <text evidence="2">The sequence shown here is derived from an EMBL/GenBank/DDBJ whole genome shotgun (WGS) entry which is preliminary data.</text>
</comment>
<keyword evidence="3" id="KW-1185">Reference proteome</keyword>
<gene>
    <name evidence="2" type="ORF">C9374_004853</name>
</gene>
<reference evidence="2 3" key="1">
    <citation type="journal article" date="2018" name="BMC Genomics">
        <title>The genome of Naegleria lovaniensis, the basis for a comparative approach to unravel pathogenicity factors of the human pathogenic amoeba N. fowleri.</title>
        <authorList>
            <person name="Liechti N."/>
            <person name="Schurch N."/>
            <person name="Bruggmann R."/>
            <person name="Wittwer M."/>
        </authorList>
    </citation>
    <scope>NUCLEOTIDE SEQUENCE [LARGE SCALE GENOMIC DNA]</scope>
    <source>
        <strain evidence="2 3">ATCC 30569</strain>
    </source>
</reference>
<proteinExistence type="predicted"/>
<feature type="region of interest" description="Disordered" evidence="1">
    <location>
        <begin position="1"/>
        <end position="34"/>
    </location>
</feature>
<dbReference type="AlphaFoldDB" id="A0AA88GPH4"/>
<evidence type="ECO:0000256" key="1">
    <source>
        <dbReference type="SAM" id="MobiDB-lite"/>
    </source>
</evidence>
<dbReference type="RefSeq" id="XP_044548565.1">
    <property type="nucleotide sequence ID" value="XM_044694538.1"/>
</dbReference>
<name>A0AA88GPH4_NAELO</name>
<dbReference type="GeneID" id="68097308"/>
<accession>A0AA88GPH4</accession>
<evidence type="ECO:0000313" key="2">
    <source>
        <dbReference type="EMBL" id="KAG2382886.1"/>
    </source>
</evidence>
<evidence type="ECO:0000313" key="3">
    <source>
        <dbReference type="Proteomes" id="UP000816034"/>
    </source>
</evidence>
<organism evidence="2 3">
    <name type="scientific">Naegleria lovaniensis</name>
    <name type="common">Amoeba</name>
    <dbReference type="NCBI Taxonomy" id="51637"/>
    <lineage>
        <taxon>Eukaryota</taxon>
        <taxon>Discoba</taxon>
        <taxon>Heterolobosea</taxon>
        <taxon>Tetramitia</taxon>
        <taxon>Eutetramitia</taxon>
        <taxon>Vahlkampfiidae</taxon>
        <taxon>Naegleria</taxon>
    </lineage>
</organism>
<dbReference type="Proteomes" id="UP000816034">
    <property type="component" value="Unassembled WGS sequence"/>
</dbReference>
<feature type="compositionally biased region" description="Low complexity" evidence="1">
    <location>
        <begin position="1"/>
        <end position="21"/>
    </location>
</feature>
<dbReference type="EMBL" id="PYSW02000022">
    <property type="protein sequence ID" value="KAG2382886.1"/>
    <property type="molecule type" value="Genomic_DNA"/>
</dbReference>
<protein>
    <submittedName>
        <fullName evidence="2">Uncharacterized protein</fullName>
    </submittedName>
</protein>